<feature type="transmembrane region" description="Helical" evidence="7">
    <location>
        <begin position="12"/>
        <end position="39"/>
    </location>
</feature>
<evidence type="ECO:0000256" key="5">
    <source>
        <dbReference type="ARBA" id="ARBA00022989"/>
    </source>
</evidence>
<dbReference type="CDD" id="cd06173">
    <property type="entry name" value="MFS_MefA_like"/>
    <property type="match status" value="1"/>
</dbReference>
<keyword evidence="3" id="KW-1003">Cell membrane</keyword>
<dbReference type="RefSeq" id="WP_076761760.1">
    <property type="nucleotide sequence ID" value="NZ_JARMMK010000008.1"/>
</dbReference>
<comment type="subcellular location">
    <subcellularLocation>
        <location evidence="1">Cell membrane</location>
        <topology evidence="1">Multi-pass membrane protein</topology>
    </subcellularLocation>
</comment>
<dbReference type="InterPro" id="IPR036259">
    <property type="entry name" value="MFS_trans_sf"/>
</dbReference>
<proteinExistence type="predicted"/>
<dbReference type="GO" id="GO:0022857">
    <property type="term" value="F:transmembrane transporter activity"/>
    <property type="evidence" value="ECO:0007669"/>
    <property type="project" value="InterPro"/>
</dbReference>
<evidence type="ECO:0000256" key="6">
    <source>
        <dbReference type="ARBA" id="ARBA00023136"/>
    </source>
</evidence>
<comment type="caution">
    <text evidence="8">The sequence shown here is derived from an EMBL/GenBank/DDBJ whole genome shotgun (WGS) entry which is preliminary data.</text>
</comment>
<dbReference type="PANTHER" id="PTHR43266">
    <property type="entry name" value="MACROLIDE-EFFLUX PROTEIN"/>
    <property type="match status" value="1"/>
</dbReference>
<feature type="transmembrane region" description="Helical" evidence="7">
    <location>
        <begin position="228"/>
        <end position="254"/>
    </location>
</feature>
<dbReference type="Gene3D" id="1.20.1250.20">
    <property type="entry name" value="MFS general substrate transporter like domains"/>
    <property type="match status" value="2"/>
</dbReference>
<feature type="transmembrane region" description="Helical" evidence="7">
    <location>
        <begin position="54"/>
        <end position="71"/>
    </location>
</feature>
<sequence>MQKLFSIFQNKNYALLFLASFTSQMGGIIGLTALLFYLLDRFSEQPAYATTTELMLSLPALAVFFLVGVFADKFDRQKIAKNCDWICAALSILLLFSLYIEWLPFTFAVLFLRNAVKSFFTPAQTSLIQGILSEGDYSVAVGLNQMVASLFMLFGNGLGVFCYWTLGVEGAVMVDAASFVVSGLLIQACRITKEVRMPNGKHSIRQLNVGSVWKDFKLGLSYILNHKLLLALVSGFSLFGVVNGGLSVMQVFILKYKLAPRNYEEMSILLGIVFGAGFLLGSIAASILSQKLKLHHLLILALIVSGSATISGALVSNIWLYMVSSCLIALSLPSINVAIGGWIPSIVNPKMMGRVQGWVNPLMMLSQSLTLLFIAGLYPAFIALESLYWLVGGSLIVVGVFYMIILPKFLELKQPADVTID</sequence>
<dbReference type="AlphaFoldDB" id="A0A1R1QIX1"/>
<gene>
    <name evidence="8" type="ORF">BW143_13565</name>
</gene>
<evidence type="ECO:0000313" key="9">
    <source>
        <dbReference type="Proteomes" id="UP000187367"/>
    </source>
</evidence>
<dbReference type="Proteomes" id="UP000187367">
    <property type="component" value="Unassembled WGS sequence"/>
</dbReference>
<evidence type="ECO:0000256" key="1">
    <source>
        <dbReference type="ARBA" id="ARBA00004651"/>
    </source>
</evidence>
<keyword evidence="2" id="KW-0813">Transport</keyword>
<feature type="transmembrane region" description="Helical" evidence="7">
    <location>
        <begin position="266"/>
        <end position="285"/>
    </location>
</feature>
<evidence type="ECO:0000256" key="4">
    <source>
        <dbReference type="ARBA" id="ARBA00022692"/>
    </source>
</evidence>
<reference evidence="8 9" key="1">
    <citation type="submission" date="2017-01" db="EMBL/GenBank/DDBJ databases">
        <title>Bacillus phylogenomics.</title>
        <authorList>
            <person name="Dunlap C."/>
        </authorList>
    </citation>
    <scope>NUCLEOTIDE SEQUENCE [LARGE SCALE GENOMIC DNA]</scope>
    <source>
        <strain evidence="8 9">NRRL B-41282</strain>
    </source>
</reference>
<dbReference type="EMBL" id="MTJL01000025">
    <property type="protein sequence ID" value="OMI04607.1"/>
    <property type="molecule type" value="Genomic_DNA"/>
</dbReference>
<dbReference type="PANTHER" id="PTHR43266:SF8">
    <property type="entry name" value="MACROLIDE-EFFLUX PROTEIN"/>
    <property type="match status" value="1"/>
</dbReference>
<organism evidence="8 9">
    <name type="scientific">Bacillus swezeyi</name>
    <dbReference type="NCBI Taxonomy" id="1925020"/>
    <lineage>
        <taxon>Bacteria</taxon>
        <taxon>Bacillati</taxon>
        <taxon>Bacillota</taxon>
        <taxon>Bacilli</taxon>
        <taxon>Bacillales</taxon>
        <taxon>Bacillaceae</taxon>
        <taxon>Bacillus</taxon>
    </lineage>
</organism>
<name>A0A1R1QIX1_9BACI</name>
<evidence type="ECO:0000256" key="2">
    <source>
        <dbReference type="ARBA" id="ARBA00022448"/>
    </source>
</evidence>
<feature type="transmembrane region" description="Helical" evidence="7">
    <location>
        <begin position="327"/>
        <end position="347"/>
    </location>
</feature>
<protein>
    <submittedName>
        <fullName evidence="8">MFS transporter</fullName>
    </submittedName>
</protein>
<keyword evidence="4 7" id="KW-0812">Transmembrane</keyword>
<dbReference type="Pfam" id="PF07690">
    <property type="entry name" value="MFS_1"/>
    <property type="match status" value="1"/>
</dbReference>
<keyword evidence="5 7" id="KW-1133">Transmembrane helix</keyword>
<dbReference type="OrthoDB" id="9775268at2"/>
<dbReference type="GO" id="GO:0005886">
    <property type="term" value="C:plasma membrane"/>
    <property type="evidence" value="ECO:0007669"/>
    <property type="project" value="UniProtKB-SubCell"/>
</dbReference>
<feature type="transmembrane region" description="Helical" evidence="7">
    <location>
        <begin position="297"/>
        <end position="321"/>
    </location>
</feature>
<feature type="transmembrane region" description="Helical" evidence="7">
    <location>
        <begin position="83"/>
        <end position="112"/>
    </location>
</feature>
<accession>A0A1R1QIX1</accession>
<evidence type="ECO:0000313" key="8">
    <source>
        <dbReference type="EMBL" id="OMI04607.1"/>
    </source>
</evidence>
<dbReference type="InterPro" id="IPR011701">
    <property type="entry name" value="MFS"/>
</dbReference>
<evidence type="ECO:0000256" key="7">
    <source>
        <dbReference type="SAM" id="Phobius"/>
    </source>
</evidence>
<dbReference type="SUPFAM" id="SSF103473">
    <property type="entry name" value="MFS general substrate transporter"/>
    <property type="match status" value="1"/>
</dbReference>
<accession>A0A1R1RTY9</accession>
<feature type="transmembrane region" description="Helical" evidence="7">
    <location>
        <begin position="359"/>
        <end position="381"/>
    </location>
</feature>
<keyword evidence="9" id="KW-1185">Reference proteome</keyword>
<feature type="transmembrane region" description="Helical" evidence="7">
    <location>
        <begin position="146"/>
        <end position="166"/>
    </location>
</feature>
<evidence type="ECO:0000256" key="3">
    <source>
        <dbReference type="ARBA" id="ARBA00022475"/>
    </source>
</evidence>
<feature type="transmembrane region" description="Helical" evidence="7">
    <location>
        <begin position="387"/>
        <end position="405"/>
    </location>
</feature>
<keyword evidence="6 7" id="KW-0472">Membrane</keyword>